<protein>
    <submittedName>
        <fullName evidence="7">ARM repeat-containing protein</fullName>
    </submittedName>
</protein>
<dbReference type="GO" id="GO:0000329">
    <property type="term" value="C:fungal-type vacuole membrane"/>
    <property type="evidence" value="ECO:0007669"/>
    <property type="project" value="TreeGrafter"/>
</dbReference>
<evidence type="ECO:0000256" key="1">
    <source>
        <dbReference type="ARBA" id="ARBA00004308"/>
    </source>
</evidence>
<comment type="similarity">
    <text evidence="2">Belongs to the VAC14 family.</text>
</comment>
<feature type="compositionally biased region" description="Polar residues" evidence="5">
    <location>
        <begin position="483"/>
        <end position="498"/>
    </location>
</feature>
<organism evidence="7 8">
    <name type="scientific">Cylindrobasidium torrendii FP15055 ss-10</name>
    <dbReference type="NCBI Taxonomy" id="1314674"/>
    <lineage>
        <taxon>Eukaryota</taxon>
        <taxon>Fungi</taxon>
        <taxon>Dikarya</taxon>
        <taxon>Basidiomycota</taxon>
        <taxon>Agaricomycotina</taxon>
        <taxon>Agaricomycetes</taxon>
        <taxon>Agaricomycetidae</taxon>
        <taxon>Agaricales</taxon>
        <taxon>Marasmiineae</taxon>
        <taxon>Physalacriaceae</taxon>
        <taxon>Cylindrobasidium</taxon>
    </lineage>
</organism>
<dbReference type="GO" id="GO:0070772">
    <property type="term" value="C:PAS complex"/>
    <property type="evidence" value="ECO:0007669"/>
    <property type="project" value="InterPro"/>
</dbReference>
<dbReference type="EMBL" id="KN880479">
    <property type="protein sequence ID" value="KIY69712.1"/>
    <property type="molecule type" value="Genomic_DNA"/>
</dbReference>
<dbReference type="Pfam" id="PF11916">
    <property type="entry name" value="Vac14_Fig4_bd"/>
    <property type="match status" value="1"/>
</dbReference>
<dbReference type="Pfam" id="PF12755">
    <property type="entry name" value="Vac14_Fab1_bd"/>
    <property type="match status" value="1"/>
</dbReference>
<keyword evidence="8" id="KW-1185">Reference proteome</keyword>
<feature type="region of interest" description="Disordered" evidence="5">
    <location>
        <begin position="863"/>
        <end position="944"/>
    </location>
</feature>
<dbReference type="InterPro" id="IPR021841">
    <property type="entry name" value="VAC14_Fig4p-bd"/>
</dbReference>
<dbReference type="OrthoDB" id="5574975at2759"/>
<dbReference type="STRING" id="1314674.A0A0D7BGV8"/>
<feature type="domain" description="Vacuolar protein 14 C-terminal Fig4-binding" evidence="6">
    <location>
        <begin position="608"/>
        <end position="786"/>
    </location>
</feature>
<feature type="compositionally biased region" description="Polar residues" evidence="5">
    <location>
        <begin position="869"/>
        <end position="884"/>
    </location>
</feature>
<proteinExistence type="inferred from homology"/>
<name>A0A0D7BGV8_9AGAR</name>
<dbReference type="GO" id="GO:0010008">
    <property type="term" value="C:endosome membrane"/>
    <property type="evidence" value="ECO:0007669"/>
    <property type="project" value="TreeGrafter"/>
</dbReference>
<accession>A0A0D7BGV8</accession>
<evidence type="ECO:0000256" key="4">
    <source>
        <dbReference type="ARBA" id="ARBA00023136"/>
    </source>
</evidence>
<gene>
    <name evidence="7" type="ORF">CYLTODRAFT_488663</name>
</gene>
<dbReference type="PANTHER" id="PTHR16023">
    <property type="entry name" value="TAX1 BINDING PROTEIN-RELATED"/>
    <property type="match status" value="1"/>
</dbReference>
<feature type="region of interest" description="Disordered" evidence="5">
    <location>
        <begin position="402"/>
        <end position="498"/>
    </location>
</feature>
<evidence type="ECO:0000256" key="5">
    <source>
        <dbReference type="SAM" id="MobiDB-lite"/>
    </source>
</evidence>
<reference evidence="7 8" key="1">
    <citation type="journal article" date="2015" name="Fungal Genet. Biol.">
        <title>Evolution of novel wood decay mechanisms in Agaricales revealed by the genome sequences of Fistulina hepatica and Cylindrobasidium torrendii.</title>
        <authorList>
            <person name="Floudas D."/>
            <person name="Held B.W."/>
            <person name="Riley R."/>
            <person name="Nagy L.G."/>
            <person name="Koehler G."/>
            <person name="Ransdell A.S."/>
            <person name="Younus H."/>
            <person name="Chow J."/>
            <person name="Chiniquy J."/>
            <person name="Lipzen A."/>
            <person name="Tritt A."/>
            <person name="Sun H."/>
            <person name="Haridas S."/>
            <person name="LaButti K."/>
            <person name="Ohm R.A."/>
            <person name="Kues U."/>
            <person name="Blanchette R.A."/>
            <person name="Grigoriev I.V."/>
            <person name="Minto R.E."/>
            <person name="Hibbett D.S."/>
        </authorList>
    </citation>
    <scope>NUCLEOTIDE SEQUENCE [LARGE SCALE GENOMIC DNA]</scope>
    <source>
        <strain evidence="7 8">FP15055 ss-10</strain>
    </source>
</reference>
<feature type="compositionally biased region" description="Basic and acidic residues" evidence="5">
    <location>
        <begin position="436"/>
        <end position="450"/>
    </location>
</feature>
<dbReference type="InterPro" id="IPR011989">
    <property type="entry name" value="ARM-like"/>
</dbReference>
<evidence type="ECO:0000256" key="3">
    <source>
        <dbReference type="ARBA" id="ARBA00022737"/>
    </source>
</evidence>
<evidence type="ECO:0000313" key="8">
    <source>
        <dbReference type="Proteomes" id="UP000054007"/>
    </source>
</evidence>
<dbReference type="GO" id="GO:0006661">
    <property type="term" value="P:phosphatidylinositol biosynthetic process"/>
    <property type="evidence" value="ECO:0007669"/>
    <property type="project" value="InterPro"/>
</dbReference>
<keyword evidence="4" id="KW-0472">Membrane</keyword>
<dbReference type="InterPro" id="IPR026825">
    <property type="entry name" value="Vac14"/>
</dbReference>
<evidence type="ECO:0000256" key="2">
    <source>
        <dbReference type="ARBA" id="ARBA00010225"/>
    </source>
</evidence>
<dbReference type="SUPFAM" id="SSF48371">
    <property type="entry name" value="ARM repeat"/>
    <property type="match status" value="1"/>
</dbReference>
<evidence type="ECO:0000259" key="6">
    <source>
        <dbReference type="Pfam" id="PF11916"/>
    </source>
</evidence>
<dbReference type="Proteomes" id="UP000054007">
    <property type="component" value="Unassembled WGS sequence"/>
</dbReference>
<comment type="subcellular location">
    <subcellularLocation>
        <location evidence="1">Endomembrane system</location>
    </subcellularLocation>
</comment>
<evidence type="ECO:0000313" key="7">
    <source>
        <dbReference type="EMBL" id="KIY69712.1"/>
    </source>
</evidence>
<dbReference type="Gene3D" id="1.25.10.10">
    <property type="entry name" value="Leucine-rich Repeat Variant"/>
    <property type="match status" value="2"/>
</dbReference>
<dbReference type="InterPro" id="IPR016024">
    <property type="entry name" value="ARM-type_fold"/>
</dbReference>
<keyword evidence="3" id="KW-0677">Repeat</keyword>
<sequence length="944" mass="104293">MTAVPLWVSLKTAIAKQLIDKIYEKRKAAALDLEKQIRECHTSGDDRRIQQIIDQLVDMFSNAVNPLHVRNGGLIGLAGTAIALGVDVAPYMDKFIHPLLDCFVDPENRIRYFSAECLYNICKVSKGELAADSELSVKNGAELLDRLLKDIVAETASVYVPQYPETEKARDQVRGVLVPRPDAASPILAFSLAHFIPLLRERIYVVSPFTRSYLVSWITVLDSVPELELITYLPEFLDGLLKYLSDPSEDVRVATKTLLAEFLREIRDVSTVQNRVAAERAARAPREPADGYNEYTEKTAHDDDRASEMDFRETGTWVPGQGVRIDYASIVEILILQLDGDHDEIQQSTALRWLSEFLTFASDVMLPFTPRLIPAVLPNLAHHVEMIQGPALRTNKLLMDVIQDLPPPQPPQKTLSVAKSGSVSGPSPTPSGGPPTKRDSTSPRDTRDASSPETVPEPPLSSGVTRSKGSGVDITIKPPPGQAVQSPTTESRAPSPALTTMTAPVAEEEPFDYQATVTELTVQFLSEYEETRVSALKWLIMLHQKAPRKILAMDDGTFPALLKTLSDNSEEVIKHDLQLLAQISSSSEEGYFRYFMEKLLELFSTDRRLLETRGSLIIRQLCLNLNHERIYRMFAEILEQEDDLEFASVIVQKLNIILITSPELAEFRKRLKTSETRADGAALFTTLYRSWCHNAVAVFSLCLLAQAYEHASSLLYIFAELEITVPMLVQIDKLVQLIESPVFTYLRLQLLEPDRHPHLFKCLYGLLMLLPQSSAFVALRNRLNAVNSGGFMHIAPRTPATTPRAKMAGVIPWTELVQHFRAVQSKHEKARRQAMGGSTADLGVFDEVSEVGSEDRAVKRPNNKRRVTGDTNTVAANTASTGSFPGSPLTRLTGGFASSPLNPSSTAGAVPSRARGGSGSSGIVPAVKPYKPSLTATRNVPKNG</sequence>
<dbReference type="PANTHER" id="PTHR16023:SF0">
    <property type="entry name" value="PROTEIN VAC14 HOMOLOG"/>
    <property type="match status" value="1"/>
</dbReference>
<dbReference type="AlphaFoldDB" id="A0A0D7BGV8"/>
<feature type="compositionally biased region" description="Polar residues" evidence="5">
    <location>
        <begin position="934"/>
        <end position="944"/>
    </location>
</feature>